<dbReference type="RefSeq" id="WP_195032760.1">
    <property type="nucleotide sequence ID" value="NZ_JADLRE010000006.1"/>
</dbReference>
<gene>
    <name evidence="1" type="ORF">IU470_10370</name>
</gene>
<evidence type="ECO:0000313" key="1">
    <source>
        <dbReference type="EMBL" id="MBF6225509.1"/>
    </source>
</evidence>
<proteinExistence type="predicted"/>
<accession>A0ABS0CA32</accession>
<comment type="caution">
    <text evidence="1">The sequence shown here is derived from an EMBL/GenBank/DDBJ whole genome shotgun (WGS) entry which is preliminary data.</text>
</comment>
<dbReference type="Proteomes" id="UP000807309">
    <property type="component" value="Unassembled WGS sequence"/>
</dbReference>
<dbReference type="EMBL" id="JADLRE010000006">
    <property type="protein sequence ID" value="MBF6225509.1"/>
    <property type="molecule type" value="Genomic_DNA"/>
</dbReference>
<sequence length="55" mass="6135">MTISEREFEDYVAGAGDRAVELRTLHEVIRSGAPSFEPVFTQGMGAAMLGYDWRI</sequence>
<evidence type="ECO:0000313" key="2">
    <source>
        <dbReference type="Proteomes" id="UP000807309"/>
    </source>
</evidence>
<protein>
    <submittedName>
        <fullName evidence="1">Uncharacterized protein</fullName>
    </submittedName>
</protein>
<keyword evidence="2" id="KW-1185">Reference proteome</keyword>
<name>A0ABS0CA32_9NOCA</name>
<reference evidence="1 2" key="1">
    <citation type="submission" date="2020-10" db="EMBL/GenBank/DDBJ databases">
        <title>Identification of Nocardia species via Next-generation sequencing and recognition of intraspecies genetic diversity.</title>
        <authorList>
            <person name="Li P."/>
            <person name="Li P."/>
            <person name="Lu B."/>
        </authorList>
    </citation>
    <scope>NUCLEOTIDE SEQUENCE [LARGE SCALE GENOMIC DNA]</scope>
    <source>
        <strain evidence="1 2">N-11</strain>
    </source>
</reference>
<organism evidence="1 2">
    <name type="scientific">Nocardia abscessus</name>
    <dbReference type="NCBI Taxonomy" id="120957"/>
    <lineage>
        <taxon>Bacteria</taxon>
        <taxon>Bacillati</taxon>
        <taxon>Actinomycetota</taxon>
        <taxon>Actinomycetes</taxon>
        <taxon>Mycobacteriales</taxon>
        <taxon>Nocardiaceae</taxon>
        <taxon>Nocardia</taxon>
    </lineage>
</organism>